<dbReference type="AlphaFoldDB" id="A0A0S4LE10"/>
<dbReference type="InterPro" id="IPR055259">
    <property type="entry name" value="YkvP/CgeB_Glyco_trans-like"/>
</dbReference>
<accession>A0A0S4LE10</accession>
<sequence length="447" mass="51298">MKSNKFLLVPSVDNPYDIRMLRSLGEELKGFGHEYIVARSSEHAYVPLIDEVKIDVVLAVNKSRPRDYKTKHHARYVSWYQDVFLDTSGEVNLHDDDILYTLGTPKQLGLRLETQKYMTKPFYTGINETNRASKSSEVCDFSLCAGLPLDLPSQPSRFCQSRISHSVLFVLFQKLILAAKKRNFFGLNYNQEIIKRMKALTEQVYRPLEGSLDIHEIEKALRAEIVPFFNNARIADDILWFMIRLVPKRCLKAVVGEESLEKLYGYGSGSPNNFDAYFLGLLNWMSQTYPRIYERRLLIEAVAKVSDNIHIYGNCMDRHDFSSRYYKGTLHSEESLANVYANSRVNLGNNTHGLGLHSRNLAVMAAGGFLLHHRSREKIHGSLESAFEEGVHYIGYNGLDNLKDVAKAYLDDSKCRHQIGTEAQKYVFQKHSWKHRASELLEDLCLN</sequence>
<gene>
    <name evidence="2" type="ORF">COMA1_20120</name>
</gene>
<evidence type="ECO:0000259" key="1">
    <source>
        <dbReference type="Pfam" id="PF13524"/>
    </source>
</evidence>
<dbReference type="RefSeq" id="WP_090747349.1">
    <property type="nucleotide sequence ID" value="NZ_CZQA01000008.1"/>
</dbReference>
<dbReference type="EMBL" id="CZQA01000008">
    <property type="protein sequence ID" value="CUS35097.1"/>
    <property type="molecule type" value="Genomic_DNA"/>
</dbReference>
<dbReference type="STRING" id="1742972.COMA1_20120"/>
<reference evidence="2 3" key="1">
    <citation type="submission" date="2015-10" db="EMBL/GenBank/DDBJ databases">
        <authorList>
            <person name="Gilbert D.G."/>
        </authorList>
    </citation>
    <scope>NUCLEOTIDE SEQUENCE [LARGE SCALE GENOMIC DNA]</scope>
    <source>
        <strain evidence="2">COMA1</strain>
    </source>
</reference>
<keyword evidence="3" id="KW-1185">Reference proteome</keyword>
<dbReference type="Pfam" id="PF13524">
    <property type="entry name" value="Glyco_trans_1_2"/>
    <property type="match status" value="1"/>
</dbReference>
<evidence type="ECO:0000313" key="3">
    <source>
        <dbReference type="Proteomes" id="UP000199032"/>
    </source>
</evidence>
<protein>
    <recommendedName>
        <fullName evidence="1">Spore protein YkvP/CgeB glycosyl transferase-like domain-containing protein</fullName>
    </recommendedName>
</protein>
<dbReference type="Proteomes" id="UP000199032">
    <property type="component" value="Unassembled WGS sequence"/>
</dbReference>
<evidence type="ECO:0000313" key="2">
    <source>
        <dbReference type="EMBL" id="CUS35097.1"/>
    </source>
</evidence>
<organism evidence="2 3">
    <name type="scientific">Candidatus Nitrospira nitrosa</name>
    <dbReference type="NCBI Taxonomy" id="1742972"/>
    <lineage>
        <taxon>Bacteria</taxon>
        <taxon>Pseudomonadati</taxon>
        <taxon>Nitrospirota</taxon>
        <taxon>Nitrospiria</taxon>
        <taxon>Nitrospirales</taxon>
        <taxon>Nitrospiraceae</taxon>
        <taxon>Nitrospira</taxon>
    </lineage>
</organism>
<dbReference type="OrthoDB" id="5756516at2"/>
<feature type="domain" description="Spore protein YkvP/CgeB glycosyl transferase-like" evidence="1">
    <location>
        <begin position="295"/>
        <end position="442"/>
    </location>
</feature>
<name>A0A0S4LE10_9BACT</name>
<proteinExistence type="predicted"/>